<dbReference type="InterPro" id="IPR036034">
    <property type="entry name" value="PDZ_sf"/>
</dbReference>
<comment type="caution">
    <text evidence="3">The sequence shown here is derived from an EMBL/GenBank/DDBJ whole genome shotgun (WGS) entry which is preliminary data.</text>
</comment>
<reference evidence="3" key="1">
    <citation type="submission" date="2021-02" db="EMBL/GenBank/DDBJ databases">
        <authorList>
            <person name="Dougan E. K."/>
            <person name="Rhodes N."/>
            <person name="Thang M."/>
            <person name="Chan C."/>
        </authorList>
    </citation>
    <scope>NUCLEOTIDE SEQUENCE</scope>
</reference>
<protein>
    <submittedName>
        <fullName evidence="3">Fubp1 protein</fullName>
    </submittedName>
</protein>
<sequence length="259" mass="28611">EMMSNSPLFSMRPGVRCGALQVSRWRQSLLSAKPCDHFAARSAAVAVMRALDEPKMWSAQHSKEGRESQARNLRHDPLRGCQESSKDCSSELRELQEGGADSEIPPCLGEDAFDIEERSWEQQRRQVGLVGRLVVYKDSTTLREDFVLRPGLRQSGAVVAMVRCPGLAEKAGIQVGDRLVSVNGKRLQDVADCVSMGVVTDVELPAALVFMSKIGKVTSEVRLVSSAPVEMDFTLASDKVWAGARTKFLYQEASCFLYR</sequence>
<evidence type="ECO:0000259" key="2">
    <source>
        <dbReference type="PROSITE" id="PS50106"/>
    </source>
</evidence>
<organism evidence="3 4">
    <name type="scientific">Symbiodinium necroappetens</name>
    <dbReference type="NCBI Taxonomy" id="1628268"/>
    <lineage>
        <taxon>Eukaryota</taxon>
        <taxon>Sar</taxon>
        <taxon>Alveolata</taxon>
        <taxon>Dinophyceae</taxon>
        <taxon>Suessiales</taxon>
        <taxon>Symbiodiniaceae</taxon>
        <taxon>Symbiodinium</taxon>
    </lineage>
</organism>
<dbReference type="EMBL" id="CAJNJA010012557">
    <property type="protein sequence ID" value="CAE7299239.1"/>
    <property type="molecule type" value="Genomic_DNA"/>
</dbReference>
<dbReference type="PROSITE" id="PS50106">
    <property type="entry name" value="PDZ"/>
    <property type="match status" value="1"/>
</dbReference>
<feature type="domain" description="PDZ" evidence="2">
    <location>
        <begin position="151"/>
        <end position="190"/>
    </location>
</feature>
<dbReference type="Proteomes" id="UP000601435">
    <property type="component" value="Unassembled WGS sequence"/>
</dbReference>
<proteinExistence type="predicted"/>
<feature type="non-terminal residue" evidence="3">
    <location>
        <position position="1"/>
    </location>
</feature>
<dbReference type="AlphaFoldDB" id="A0A812N8N4"/>
<dbReference type="OrthoDB" id="433877at2759"/>
<keyword evidence="4" id="KW-1185">Reference proteome</keyword>
<gene>
    <name evidence="3" type="primary">Fubp1</name>
    <name evidence="3" type="ORF">SNEC2469_LOCUS7374</name>
</gene>
<dbReference type="Pfam" id="PF17820">
    <property type="entry name" value="PDZ_6"/>
    <property type="match status" value="1"/>
</dbReference>
<dbReference type="InterPro" id="IPR001478">
    <property type="entry name" value="PDZ"/>
</dbReference>
<name>A0A812N8N4_9DINO</name>
<evidence type="ECO:0000256" key="1">
    <source>
        <dbReference type="SAM" id="MobiDB-lite"/>
    </source>
</evidence>
<feature type="region of interest" description="Disordered" evidence="1">
    <location>
        <begin position="57"/>
        <end position="102"/>
    </location>
</feature>
<evidence type="ECO:0000313" key="3">
    <source>
        <dbReference type="EMBL" id="CAE7299239.1"/>
    </source>
</evidence>
<dbReference type="SUPFAM" id="SSF50156">
    <property type="entry name" value="PDZ domain-like"/>
    <property type="match status" value="1"/>
</dbReference>
<accession>A0A812N8N4</accession>
<dbReference type="Gene3D" id="2.30.42.10">
    <property type="match status" value="1"/>
</dbReference>
<feature type="compositionally biased region" description="Basic and acidic residues" evidence="1">
    <location>
        <begin position="57"/>
        <end position="96"/>
    </location>
</feature>
<evidence type="ECO:0000313" key="4">
    <source>
        <dbReference type="Proteomes" id="UP000601435"/>
    </source>
</evidence>
<dbReference type="InterPro" id="IPR041489">
    <property type="entry name" value="PDZ_6"/>
</dbReference>